<dbReference type="Proteomes" id="UP000007029">
    <property type="component" value="Chromosome"/>
</dbReference>
<dbReference type="Pfam" id="PF07845">
    <property type="entry name" value="DUF1636"/>
    <property type="match status" value="1"/>
</dbReference>
<evidence type="ECO:0000313" key="1">
    <source>
        <dbReference type="EMBL" id="ABG32967.1"/>
    </source>
</evidence>
<organism evidence="1 2">
    <name type="scientific">Roseobacter denitrificans (strain ATCC 33942 / OCh 114)</name>
    <name type="common">Erythrobacter sp. (strain OCh 114)</name>
    <name type="synonym">Roseobacter denitrificans</name>
    <dbReference type="NCBI Taxonomy" id="375451"/>
    <lineage>
        <taxon>Bacteria</taxon>
        <taxon>Pseudomonadati</taxon>
        <taxon>Pseudomonadota</taxon>
        <taxon>Alphaproteobacteria</taxon>
        <taxon>Rhodobacterales</taxon>
        <taxon>Roseobacteraceae</taxon>
        <taxon>Roseobacter</taxon>
    </lineage>
</organism>
<dbReference type="InterPro" id="IPR012863">
    <property type="entry name" value="DUF1636"/>
</dbReference>
<protein>
    <recommendedName>
        <fullName evidence="3">Metal-binding protein</fullName>
    </recommendedName>
</protein>
<dbReference type="STRING" id="375451.RD1_3482"/>
<proteinExistence type="predicted"/>
<reference evidence="1 2" key="1">
    <citation type="journal article" date="2007" name="J. Bacteriol.">
        <title>The complete genome sequence of Roseobacter denitrificans reveals a mixotrophic rather than photosynthetic metabolism.</title>
        <authorList>
            <person name="Swingley W.D."/>
            <person name="Sadekar S."/>
            <person name="Mastrian S.D."/>
            <person name="Matthies H.J."/>
            <person name="Hao J."/>
            <person name="Ramos H."/>
            <person name="Acharya C.R."/>
            <person name="Conrad A.L."/>
            <person name="Taylor H.L."/>
            <person name="Dejesa L.C."/>
            <person name="Shah M.K."/>
            <person name="O'huallachain M.E."/>
            <person name="Lince M.T."/>
            <person name="Blankenship R.E."/>
            <person name="Beatty J.T."/>
            <person name="Touchman J.W."/>
        </authorList>
    </citation>
    <scope>NUCLEOTIDE SEQUENCE [LARGE SCALE GENOMIC DNA]</scope>
    <source>
        <strain evidence="2">ATCC 33942 / OCh 114</strain>
    </source>
</reference>
<dbReference type="EMBL" id="CP000362">
    <property type="protein sequence ID" value="ABG32967.1"/>
    <property type="molecule type" value="Genomic_DNA"/>
</dbReference>
<name>Q162X6_ROSDO</name>
<accession>Q162X6</accession>
<gene>
    <name evidence="1" type="ordered locus">RD1_3482</name>
</gene>
<evidence type="ECO:0000313" key="2">
    <source>
        <dbReference type="Proteomes" id="UP000007029"/>
    </source>
</evidence>
<evidence type="ECO:0008006" key="3">
    <source>
        <dbReference type="Google" id="ProtNLM"/>
    </source>
</evidence>
<keyword evidence="2" id="KW-1185">Reference proteome</keyword>
<dbReference type="KEGG" id="rde:RD1_3482"/>
<dbReference type="eggNOG" id="COG5469">
    <property type="taxonomic scope" value="Bacteria"/>
</dbReference>
<sequence length="147" mass="15662">MSHKAPCAIAEGDMGTPTHRITICTSCRHKGTDCKPGYELIARLRAAIAAAGDSVSGEFEISGVACMAGCDRPCTVAYHGTRKATYLFGDIEADADIADLVRFARDYALLEDGWCSSVDRPGKLRKTTLARVPAAIIALEVSDVRVS</sequence>
<dbReference type="AlphaFoldDB" id="Q162X6"/>
<dbReference type="HOGENOM" id="CLU_125446_1_0_5"/>